<dbReference type="Proteomes" id="UP001501183">
    <property type="component" value="Unassembled WGS sequence"/>
</dbReference>
<dbReference type="EMBL" id="BAABFB010000078">
    <property type="protein sequence ID" value="GAA4490982.1"/>
    <property type="molecule type" value="Genomic_DNA"/>
</dbReference>
<evidence type="ECO:0008006" key="3">
    <source>
        <dbReference type="Google" id="ProtNLM"/>
    </source>
</evidence>
<protein>
    <recommendedName>
        <fullName evidence="3">Lipoprotein</fullName>
    </recommendedName>
</protein>
<keyword evidence="2" id="KW-1185">Reference proteome</keyword>
<name>A0ABP8PQ50_9NOCA</name>
<evidence type="ECO:0000313" key="1">
    <source>
        <dbReference type="EMBL" id="GAA4490982.1"/>
    </source>
</evidence>
<sequence length="194" mass="20372">MTRKSITAAFTTAALAVVLTGCSSDEPDAPPTSAATSTATPSAFGVDTISDLGAKIERDNATAIVETVEQRRGSPDQALAALLASEAETGWTSGLPMAPPTTNIRDIFGWRLRYNLPADSTDAVRAATNTFMDNAAAVTVSASDPVSYALAAQHADRRGYDEKEHFHRKGETAAGEYAAALPKAQAAYAELRRP</sequence>
<reference evidence="2" key="1">
    <citation type="journal article" date="2019" name="Int. J. Syst. Evol. Microbiol.">
        <title>The Global Catalogue of Microorganisms (GCM) 10K type strain sequencing project: providing services to taxonomists for standard genome sequencing and annotation.</title>
        <authorList>
            <consortium name="The Broad Institute Genomics Platform"/>
            <consortium name="The Broad Institute Genome Sequencing Center for Infectious Disease"/>
            <person name="Wu L."/>
            <person name="Ma J."/>
        </authorList>
    </citation>
    <scope>NUCLEOTIDE SEQUENCE [LARGE SCALE GENOMIC DNA]</scope>
    <source>
        <strain evidence="2">JCM 32206</strain>
    </source>
</reference>
<dbReference type="PROSITE" id="PS51257">
    <property type="entry name" value="PROKAR_LIPOPROTEIN"/>
    <property type="match status" value="1"/>
</dbReference>
<accession>A0ABP8PQ50</accession>
<evidence type="ECO:0000313" key="2">
    <source>
        <dbReference type="Proteomes" id="UP001501183"/>
    </source>
</evidence>
<organism evidence="1 2">
    <name type="scientific">Rhodococcus olei</name>
    <dbReference type="NCBI Taxonomy" id="2161675"/>
    <lineage>
        <taxon>Bacteria</taxon>
        <taxon>Bacillati</taxon>
        <taxon>Actinomycetota</taxon>
        <taxon>Actinomycetes</taxon>
        <taxon>Mycobacteriales</taxon>
        <taxon>Nocardiaceae</taxon>
        <taxon>Rhodococcus</taxon>
    </lineage>
</organism>
<proteinExistence type="predicted"/>
<comment type="caution">
    <text evidence="1">The sequence shown here is derived from an EMBL/GenBank/DDBJ whole genome shotgun (WGS) entry which is preliminary data.</text>
</comment>
<gene>
    <name evidence="1" type="ORF">GCM10023094_55080</name>
</gene>
<dbReference type="RefSeq" id="WP_345353344.1">
    <property type="nucleotide sequence ID" value="NZ_BAABFB010000078.1"/>
</dbReference>